<keyword evidence="2" id="KW-1185">Reference proteome</keyword>
<comment type="caution">
    <text evidence="1">The sequence shown here is derived from an EMBL/GenBank/DDBJ whole genome shotgun (WGS) entry which is preliminary data.</text>
</comment>
<protein>
    <submittedName>
        <fullName evidence="1">Uncharacterized protein</fullName>
    </submittedName>
</protein>
<evidence type="ECO:0000313" key="1">
    <source>
        <dbReference type="EMBL" id="GFN79770.1"/>
    </source>
</evidence>
<dbReference type="EMBL" id="BLXT01000740">
    <property type="protein sequence ID" value="GFN79770.1"/>
    <property type="molecule type" value="Genomic_DNA"/>
</dbReference>
<proteinExistence type="predicted"/>
<organism evidence="1 2">
    <name type="scientific">Plakobranchus ocellatus</name>
    <dbReference type="NCBI Taxonomy" id="259542"/>
    <lineage>
        <taxon>Eukaryota</taxon>
        <taxon>Metazoa</taxon>
        <taxon>Spiralia</taxon>
        <taxon>Lophotrochozoa</taxon>
        <taxon>Mollusca</taxon>
        <taxon>Gastropoda</taxon>
        <taxon>Heterobranchia</taxon>
        <taxon>Euthyneura</taxon>
        <taxon>Panpulmonata</taxon>
        <taxon>Sacoglossa</taxon>
        <taxon>Placobranchoidea</taxon>
        <taxon>Plakobranchidae</taxon>
        <taxon>Plakobranchus</taxon>
    </lineage>
</organism>
<accession>A0AAV3Y975</accession>
<evidence type="ECO:0000313" key="2">
    <source>
        <dbReference type="Proteomes" id="UP000735302"/>
    </source>
</evidence>
<dbReference type="AlphaFoldDB" id="A0AAV3Y975"/>
<sequence length="90" mass="10055">MKQVHNYYVRSCLTKRTKSHSSWNSFYLEVTKRIVTAHLGADQGDMATVGRAQPYGSGQLHLCGRGQLGRGLSSVPLFDSTVYRQSFDCV</sequence>
<gene>
    <name evidence="1" type="ORF">PoB_000627600</name>
</gene>
<name>A0AAV3Y975_9GAST</name>
<reference evidence="1 2" key="1">
    <citation type="journal article" date="2021" name="Elife">
        <title>Chloroplast acquisition without the gene transfer in kleptoplastic sea slugs, Plakobranchus ocellatus.</title>
        <authorList>
            <person name="Maeda T."/>
            <person name="Takahashi S."/>
            <person name="Yoshida T."/>
            <person name="Shimamura S."/>
            <person name="Takaki Y."/>
            <person name="Nagai Y."/>
            <person name="Toyoda A."/>
            <person name="Suzuki Y."/>
            <person name="Arimoto A."/>
            <person name="Ishii H."/>
            <person name="Satoh N."/>
            <person name="Nishiyama T."/>
            <person name="Hasebe M."/>
            <person name="Maruyama T."/>
            <person name="Minagawa J."/>
            <person name="Obokata J."/>
            <person name="Shigenobu S."/>
        </authorList>
    </citation>
    <scope>NUCLEOTIDE SEQUENCE [LARGE SCALE GENOMIC DNA]</scope>
</reference>
<dbReference type="Proteomes" id="UP000735302">
    <property type="component" value="Unassembled WGS sequence"/>
</dbReference>